<evidence type="ECO:0000313" key="2">
    <source>
        <dbReference type="Proteomes" id="UP001314205"/>
    </source>
</evidence>
<evidence type="ECO:0000313" key="1">
    <source>
        <dbReference type="EMBL" id="CAK1591536.1"/>
    </source>
</evidence>
<comment type="caution">
    <text evidence="1">The sequence shown here is derived from an EMBL/GenBank/DDBJ whole genome shotgun (WGS) entry which is preliminary data.</text>
</comment>
<protein>
    <submittedName>
        <fullName evidence="1">Uncharacterized protein</fullName>
    </submittedName>
</protein>
<dbReference type="EMBL" id="CAVLGL010000087">
    <property type="protein sequence ID" value="CAK1591536.1"/>
    <property type="molecule type" value="Genomic_DNA"/>
</dbReference>
<gene>
    <name evidence="1" type="ORF">PARMNEM_LOCUS11747</name>
</gene>
<reference evidence="1 2" key="1">
    <citation type="submission" date="2023-11" db="EMBL/GenBank/DDBJ databases">
        <authorList>
            <person name="Hedman E."/>
            <person name="Englund M."/>
            <person name="Stromberg M."/>
            <person name="Nyberg Akerstrom W."/>
            <person name="Nylinder S."/>
            <person name="Jareborg N."/>
            <person name="Kallberg Y."/>
            <person name="Kronander E."/>
        </authorList>
    </citation>
    <scope>NUCLEOTIDE SEQUENCE [LARGE SCALE GENOMIC DNA]</scope>
</reference>
<name>A0AAV1L7X1_9NEOP</name>
<dbReference type="Proteomes" id="UP001314205">
    <property type="component" value="Unassembled WGS sequence"/>
</dbReference>
<dbReference type="AlphaFoldDB" id="A0AAV1L7X1"/>
<sequence>MKTAQGLDIPDAQAAYDALSSTETTIKFFYVPAETIKSLDPSIVYNLTSLPGTMKIHQLITCGKYKLKYRDLSCFCENASGNCECHFPIYYDFAEKSDTDIEFAESDASDVLSDVSRNTYLDYFDEITHVDYFDAKSGSNHFHKYIDPKKKINVLSNVIIQKPFRISNNYVETQYVTKTDKKTPTKDLEDVQQEYNTTEILDINKVTPLSEIKHSEENKAHLNLRLSKIFFAEERKINHANKENNAIPPTSKTSSEVCTIDYTDREFIIGYPVNTEQPIQIHHIQNNLNENETHTNENQMAKTPDDCKIKIVEKTSAIEKETGDDSKNIKTNFKEANAQETMGLEVDASVIVR</sequence>
<organism evidence="1 2">
    <name type="scientific">Parnassius mnemosyne</name>
    <name type="common">clouded apollo</name>
    <dbReference type="NCBI Taxonomy" id="213953"/>
    <lineage>
        <taxon>Eukaryota</taxon>
        <taxon>Metazoa</taxon>
        <taxon>Ecdysozoa</taxon>
        <taxon>Arthropoda</taxon>
        <taxon>Hexapoda</taxon>
        <taxon>Insecta</taxon>
        <taxon>Pterygota</taxon>
        <taxon>Neoptera</taxon>
        <taxon>Endopterygota</taxon>
        <taxon>Lepidoptera</taxon>
        <taxon>Glossata</taxon>
        <taxon>Ditrysia</taxon>
        <taxon>Papilionoidea</taxon>
        <taxon>Papilionidae</taxon>
        <taxon>Parnassiinae</taxon>
        <taxon>Parnassini</taxon>
        <taxon>Parnassius</taxon>
        <taxon>Driopa</taxon>
    </lineage>
</organism>
<keyword evidence="2" id="KW-1185">Reference proteome</keyword>
<accession>A0AAV1L7X1</accession>
<proteinExistence type="predicted"/>